<dbReference type="STRING" id="573729.G2Q8W8"/>
<dbReference type="InParanoid" id="G2Q8W8"/>
<keyword evidence="4" id="KW-1185">Reference proteome</keyword>
<evidence type="ECO:0000256" key="2">
    <source>
        <dbReference type="SAM" id="SignalP"/>
    </source>
</evidence>
<dbReference type="KEGG" id="mtm:MYCTH_2301079"/>
<evidence type="ECO:0000313" key="3">
    <source>
        <dbReference type="EMBL" id="AEO56313.1"/>
    </source>
</evidence>
<keyword evidence="2" id="KW-0732">Signal</keyword>
<proteinExistence type="predicted"/>
<dbReference type="VEuPathDB" id="FungiDB:MYCTH_2301079"/>
<evidence type="ECO:0008006" key="5">
    <source>
        <dbReference type="Google" id="ProtNLM"/>
    </source>
</evidence>
<organism evidence="3 4">
    <name type="scientific">Thermothelomyces thermophilus (strain ATCC 42464 / BCRC 31852 / DSM 1799)</name>
    <name type="common">Sporotrichum thermophile</name>
    <dbReference type="NCBI Taxonomy" id="573729"/>
    <lineage>
        <taxon>Eukaryota</taxon>
        <taxon>Fungi</taxon>
        <taxon>Dikarya</taxon>
        <taxon>Ascomycota</taxon>
        <taxon>Pezizomycotina</taxon>
        <taxon>Sordariomycetes</taxon>
        <taxon>Sordariomycetidae</taxon>
        <taxon>Sordariales</taxon>
        <taxon>Chaetomiaceae</taxon>
        <taxon>Thermothelomyces</taxon>
    </lineage>
</organism>
<reference evidence="3 4" key="1">
    <citation type="journal article" date="2011" name="Nat. Biotechnol.">
        <title>Comparative genomic analysis of the thermophilic biomass-degrading fungi Myceliophthora thermophila and Thielavia terrestris.</title>
        <authorList>
            <person name="Berka R.M."/>
            <person name="Grigoriev I.V."/>
            <person name="Otillar R."/>
            <person name="Salamov A."/>
            <person name="Grimwood J."/>
            <person name="Reid I."/>
            <person name="Ishmael N."/>
            <person name="John T."/>
            <person name="Darmond C."/>
            <person name="Moisan M.-C."/>
            <person name="Henrissat B."/>
            <person name="Coutinho P.M."/>
            <person name="Lombard V."/>
            <person name="Natvig D.O."/>
            <person name="Lindquist E."/>
            <person name="Schmutz J."/>
            <person name="Lucas S."/>
            <person name="Harris P."/>
            <person name="Powlowski J."/>
            <person name="Bellemare A."/>
            <person name="Taylor D."/>
            <person name="Butler G."/>
            <person name="de Vries R.P."/>
            <person name="Allijn I.E."/>
            <person name="van den Brink J."/>
            <person name="Ushinsky S."/>
            <person name="Storms R."/>
            <person name="Powell A.J."/>
            <person name="Paulsen I.T."/>
            <person name="Elbourne L.D.H."/>
            <person name="Baker S.E."/>
            <person name="Magnuson J."/>
            <person name="LaBoissiere S."/>
            <person name="Clutterbuck A.J."/>
            <person name="Martinez D."/>
            <person name="Wogulis M."/>
            <person name="de Leon A.L."/>
            <person name="Rey M.W."/>
            <person name="Tsang A."/>
        </authorList>
    </citation>
    <scope>NUCLEOTIDE SEQUENCE [LARGE SCALE GENOMIC DNA]</scope>
    <source>
        <strain evidence="4">ATCC 42464 / BCRC 31852 / DSM 1799</strain>
    </source>
</reference>
<dbReference type="PANTHER" id="PTHR36182">
    <property type="entry name" value="PROTEIN, PUTATIVE (AFU_ORTHOLOGUE AFUA_6G10930)-RELATED"/>
    <property type="match status" value="1"/>
</dbReference>
<feature type="signal peptide" evidence="2">
    <location>
        <begin position="1"/>
        <end position="19"/>
    </location>
</feature>
<dbReference type="eggNOG" id="ENOG502S005">
    <property type="taxonomic scope" value="Eukaryota"/>
</dbReference>
<accession>G2Q8W8</accession>
<dbReference type="GeneID" id="11510363"/>
<name>G2Q8W8_THET4</name>
<dbReference type="OMA" id="QHANSWI"/>
<feature type="compositionally biased region" description="Low complexity" evidence="1">
    <location>
        <begin position="242"/>
        <end position="269"/>
    </location>
</feature>
<dbReference type="AlphaFoldDB" id="G2Q8W8"/>
<gene>
    <name evidence="3" type="ORF">MYCTH_2301079</name>
</gene>
<dbReference type="EMBL" id="CP003003">
    <property type="protein sequence ID" value="AEO56313.1"/>
    <property type="molecule type" value="Genomic_DNA"/>
</dbReference>
<dbReference type="HOGENOM" id="CLU_032571_2_3_1"/>
<protein>
    <recommendedName>
        <fullName evidence="5">Glycoside hydrolase family 61 protein</fullName>
    </recommendedName>
</protein>
<feature type="region of interest" description="Disordered" evidence="1">
    <location>
        <begin position="242"/>
        <end position="278"/>
    </location>
</feature>
<sequence>MFSLKFFILAGGLAVLTEAHIRLVSPAPFTNPDQGPSPLLEAGSDYPCHNGNGGGYQGTPTQMAKGSKQQLAFQGSAVHGGGSCQVSITYDENPTAQSSFKVIHSIQGGCPARAETIPDCSAQNINACNIKPDNAQMDTPDKYEFTIPEDLPSGKATLAWTWINTIGNREFYMACAPVEITGDGGSESALAALPDMVIANIPSIGGTCATEEGKYYEYPNPGKSVETIPGWTDLVPLQGECGAASGVSGSGGNASSATPAAGAAPTPAVRGRRPTWNA</sequence>
<dbReference type="Gene3D" id="2.70.50.70">
    <property type="match status" value="1"/>
</dbReference>
<dbReference type="RefSeq" id="XP_003661558.1">
    <property type="nucleotide sequence ID" value="XM_003661510.1"/>
</dbReference>
<evidence type="ECO:0000313" key="4">
    <source>
        <dbReference type="Proteomes" id="UP000007322"/>
    </source>
</evidence>
<dbReference type="PANTHER" id="PTHR36182:SF2">
    <property type="entry name" value="LYTIC POLYSACCHARIDE MONOOXYGENASE"/>
    <property type="match status" value="1"/>
</dbReference>
<dbReference type="Proteomes" id="UP000007322">
    <property type="component" value="Chromosome 2"/>
</dbReference>
<dbReference type="OrthoDB" id="2342176at2759"/>
<feature type="chain" id="PRO_5003435369" description="Glycoside hydrolase family 61 protein" evidence="2">
    <location>
        <begin position="20"/>
        <end position="278"/>
    </location>
</feature>
<evidence type="ECO:0000256" key="1">
    <source>
        <dbReference type="SAM" id="MobiDB-lite"/>
    </source>
</evidence>
<dbReference type="SMR" id="G2Q8W8"/>